<proteinExistence type="predicted"/>
<dbReference type="AlphaFoldDB" id="A0A8X6KT64"/>
<comment type="caution">
    <text evidence="1">The sequence shown here is derived from an EMBL/GenBank/DDBJ whole genome shotgun (WGS) entry which is preliminary data.</text>
</comment>
<evidence type="ECO:0000313" key="2">
    <source>
        <dbReference type="Proteomes" id="UP000887116"/>
    </source>
</evidence>
<accession>A0A8X6KT64</accession>
<dbReference type="EMBL" id="BMAO01012673">
    <property type="protein sequence ID" value="GFQ83176.1"/>
    <property type="molecule type" value="Genomic_DNA"/>
</dbReference>
<keyword evidence="2" id="KW-1185">Reference proteome</keyword>
<reference evidence="1" key="1">
    <citation type="submission" date="2020-07" db="EMBL/GenBank/DDBJ databases">
        <title>Multicomponent nature underlies the extraordinary mechanical properties of spider dragline silk.</title>
        <authorList>
            <person name="Kono N."/>
            <person name="Nakamura H."/>
            <person name="Mori M."/>
            <person name="Yoshida Y."/>
            <person name="Ohtoshi R."/>
            <person name="Malay A.D."/>
            <person name="Moran D.A.P."/>
            <person name="Tomita M."/>
            <person name="Numata K."/>
            <person name="Arakawa K."/>
        </authorList>
    </citation>
    <scope>NUCLEOTIDE SEQUENCE</scope>
</reference>
<sequence length="83" mass="9866">MNKTYNIFQHGFTSRTSTENLLDTYPNTSTSEIMAVDPISQKIVEEENRVQMQDDIQVHSNVQLEKKIRKHLRPEYQNDIELW</sequence>
<evidence type="ECO:0000313" key="1">
    <source>
        <dbReference type="EMBL" id="GFQ83176.1"/>
    </source>
</evidence>
<organism evidence="1 2">
    <name type="scientific">Trichonephila clavata</name>
    <name type="common">Joro spider</name>
    <name type="synonym">Nephila clavata</name>
    <dbReference type="NCBI Taxonomy" id="2740835"/>
    <lineage>
        <taxon>Eukaryota</taxon>
        <taxon>Metazoa</taxon>
        <taxon>Ecdysozoa</taxon>
        <taxon>Arthropoda</taxon>
        <taxon>Chelicerata</taxon>
        <taxon>Arachnida</taxon>
        <taxon>Araneae</taxon>
        <taxon>Araneomorphae</taxon>
        <taxon>Entelegynae</taxon>
        <taxon>Araneoidea</taxon>
        <taxon>Nephilidae</taxon>
        <taxon>Trichonephila</taxon>
    </lineage>
</organism>
<gene>
    <name evidence="1" type="ORF">TNCT_116791</name>
</gene>
<dbReference type="Proteomes" id="UP000887116">
    <property type="component" value="Unassembled WGS sequence"/>
</dbReference>
<protein>
    <submittedName>
        <fullName evidence="1">Uncharacterized protein</fullName>
    </submittedName>
</protein>
<name>A0A8X6KT64_TRICU</name>